<keyword evidence="2" id="KW-1185">Reference proteome</keyword>
<dbReference type="Proteomes" id="UP001597139">
    <property type="component" value="Unassembled WGS sequence"/>
</dbReference>
<evidence type="ECO:0000313" key="2">
    <source>
        <dbReference type="Proteomes" id="UP001597139"/>
    </source>
</evidence>
<protein>
    <recommendedName>
        <fullName evidence="3">G5 domain-containing protein</fullName>
    </recommendedName>
</protein>
<dbReference type="EMBL" id="JBHUCZ010000035">
    <property type="protein sequence ID" value="MFD1568954.1"/>
    <property type="molecule type" value="Genomic_DNA"/>
</dbReference>
<name>A0ABD6BWE0_9EURY</name>
<gene>
    <name evidence="1" type="ORF">ACFSAU_15780</name>
</gene>
<organism evidence="1 2">
    <name type="scientific">Halolamina litorea</name>
    <dbReference type="NCBI Taxonomy" id="1515593"/>
    <lineage>
        <taxon>Archaea</taxon>
        <taxon>Methanobacteriati</taxon>
        <taxon>Methanobacteriota</taxon>
        <taxon>Stenosarchaea group</taxon>
        <taxon>Halobacteria</taxon>
        <taxon>Halobacteriales</taxon>
        <taxon>Haloferacaceae</taxon>
    </lineage>
</organism>
<evidence type="ECO:0000313" key="1">
    <source>
        <dbReference type="EMBL" id="MFD1568954.1"/>
    </source>
</evidence>
<dbReference type="AlphaFoldDB" id="A0ABD6BWE0"/>
<proteinExistence type="predicted"/>
<comment type="caution">
    <text evidence="1">The sequence shown here is derived from an EMBL/GenBank/DDBJ whole genome shotgun (WGS) entry which is preliminary data.</text>
</comment>
<feature type="non-terminal residue" evidence="1">
    <location>
        <position position="1"/>
    </location>
</feature>
<accession>A0ABD6BWE0</accession>
<sequence length="238" mass="25764">GSDIVAPYLRDLDYELVATESVANRTRYTYSSTGINETAQPNLGDTPLRETTESINATVVINERGIIESFSAREVHSVDNETVTLNHTFRVTGIGETVTTPPEWVAEEVAQVDASVTGNGSVLELTHLGGPSMTEPGLFLYAPPAYGQILFNGTIAPGETVYLYLTVEEGSNETQLRTAREPPSVNSSFVGLAPGNVSISTYRYLFRDNEPTVGIEVTIERPAESSGNESGTAERSWR</sequence>
<reference evidence="1 2" key="1">
    <citation type="journal article" date="2019" name="Int. J. Syst. Evol. Microbiol.">
        <title>The Global Catalogue of Microorganisms (GCM) 10K type strain sequencing project: providing services to taxonomists for standard genome sequencing and annotation.</title>
        <authorList>
            <consortium name="The Broad Institute Genomics Platform"/>
            <consortium name="The Broad Institute Genome Sequencing Center for Infectious Disease"/>
            <person name="Wu L."/>
            <person name="Ma J."/>
        </authorList>
    </citation>
    <scope>NUCLEOTIDE SEQUENCE [LARGE SCALE GENOMIC DNA]</scope>
    <source>
        <strain evidence="1 2">CGMCC 1.12859</strain>
    </source>
</reference>
<evidence type="ECO:0008006" key="3">
    <source>
        <dbReference type="Google" id="ProtNLM"/>
    </source>
</evidence>